<organism evidence="7 8">
    <name type="scientific">Mycobacterium paraseoulense</name>
    <dbReference type="NCBI Taxonomy" id="590652"/>
    <lineage>
        <taxon>Bacteria</taxon>
        <taxon>Bacillati</taxon>
        <taxon>Actinomycetota</taxon>
        <taxon>Actinomycetes</taxon>
        <taxon>Mycobacteriales</taxon>
        <taxon>Mycobacteriaceae</taxon>
        <taxon>Mycobacterium</taxon>
    </lineage>
</organism>
<dbReference type="RefSeq" id="WP_083172768.1">
    <property type="nucleotide sequence ID" value="NZ_AP022619.1"/>
</dbReference>
<feature type="transmembrane region" description="Helical" evidence="5">
    <location>
        <begin position="86"/>
        <end position="105"/>
    </location>
</feature>
<evidence type="ECO:0000256" key="5">
    <source>
        <dbReference type="SAM" id="Phobius"/>
    </source>
</evidence>
<dbReference type="Proteomes" id="UP000192513">
    <property type="component" value="Unassembled WGS sequence"/>
</dbReference>
<keyword evidence="8" id="KW-1185">Reference proteome</keyword>
<evidence type="ECO:0000256" key="1">
    <source>
        <dbReference type="ARBA" id="ARBA00004127"/>
    </source>
</evidence>
<evidence type="ECO:0000313" key="7">
    <source>
        <dbReference type="EMBL" id="ORB39659.1"/>
    </source>
</evidence>
<evidence type="ECO:0000256" key="3">
    <source>
        <dbReference type="ARBA" id="ARBA00022989"/>
    </source>
</evidence>
<protein>
    <recommendedName>
        <fullName evidence="6">DUF202 domain-containing protein</fullName>
    </recommendedName>
</protein>
<feature type="domain" description="DUF202" evidence="6">
    <location>
        <begin position="11"/>
        <end position="72"/>
    </location>
</feature>
<dbReference type="Pfam" id="PF02656">
    <property type="entry name" value="DUF202"/>
    <property type="match status" value="1"/>
</dbReference>
<keyword evidence="2 5" id="KW-0812">Transmembrane</keyword>
<dbReference type="InterPro" id="IPR003807">
    <property type="entry name" value="DUF202"/>
</dbReference>
<reference evidence="7 8" key="1">
    <citation type="submission" date="2017-02" db="EMBL/GenBank/DDBJ databases">
        <title>The new phylogeny of genus Mycobacterium.</title>
        <authorList>
            <person name="Tortoli E."/>
            <person name="Trovato A."/>
            <person name="Cirillo D.M."/>
        </authorList>
    </citation>
    <scope>NUCLEOTIDE SEQUENCE [LARGE SCALE GENOMIC DNA]</scope>
    <source>
        <strain evidence="7 8">DSM 45000</strain>
    </source>
</reference>
<dbReference type="STRING" id="590652.BST39_15155"/>
<accession>A0A1X0I8W5</accession>
<comment type="caution">
    <text evidence="7">The sequence shown here is derived from an EMBL/GenBank/DDBJ whole genome shotgun (WGS) entry which is preliminary data.</text>
</comment>
<dbReference type="AlphaFoldDB" id="A0A1X0I8W5"/>
<dbReference type="OrthoDB" id="3701077at2"/>
<keyword evidence="4 5" id="KW-0472">Membrane</keyword>
<dbReference type="GO" id="GO:0012505">
    <property type="term" value="C:endomembrane system"/>
    <property type="evidence" value="ECO:0007669"/>
    <property type="project" value="UniProtKB-SubCell"/>
</dbReference>
<keyword evidence="3 5" id="KW-1133">Transmembrane helix</keyword>
<name>A0A1X0I8W5_9MYCO</name>
<feature type="transmembrane region" description="Helical" evidence="5">
    <location>
        <begin position="46"/>
        <end position="65"/>
    </location>
</feature>
<sequence>MSESTADHGGQAERTTLSWTRTSFAFLANGALLMIRNLHGSVGPRGLIPAALAGALALSTFAIAVHRQHTLQQRPLPQRLTPRRQVYIIGTAVLALTVVTALAQLI</sequence>
<comment type="subcellular location">
    <subcellularLocation>
        <location evidence="1">Endomembrane system</location>
        <topology evidence="1">Multi-pass membrane protein</topology>
    </subcellularLocation>
</comment>
<evidence type="ECO:0000256" key="4">
    <source>
        <dbReference type="ARBA" id="ARBA00023136"/>
    </source>
</evidence>
<evidence type="ECO:0000313" key="8">
    <source>
        <dbReference type="Proteomes" id="UP000192513"/>
    </source>
</evidence>
<evidence type="ECO:0000259" key="6">
    <source>
        <dbReference type="Pfam" id="PF02656"/>
    </source>
</evidence>
<evidence type="ECO:0000256" key="2">
    <source>
        <dbReference type="ARBA" id="ARBA00022692"/>
    </source>
</evidence>
<dbReference type="EMBL" id="MVIE01000018">
    <property type="protein sequence ID" value="ORB39659.1"/>
    <property type="molecule type" value="Genomic_DNA"/>
</dbReference>
<gene>
    <name evidence="7" type="ORF">BST39_15155</name>
</gene>
<proteinExistence type="predicted"/>